<evidence type="ECO:0000313" key="1">
    <source>
        <dbReference type="EMBL" id="EJF92274.1"/>
    </source>
</evidence>
<keyword evidence="2" id="KW-1185">Reference proteome</keyword>
<evidence type="ECO:0000313" key="2">
    <source>
        <dbReference type="Proteomes" id="UP000002648"/>
    </source>
</evidence>
<organism evidence="1 2">
    <name type="scientific">Bartonella taylorii 8TBB</name>
    <dbReference type="NCBI Taxonomy" id="1094560"/>
    <lineage>
        <taxon>Bacteria</taxon>
        <taxon>Pseudomonadati</taxon>
        <taxon>Pseudomonadota</taxon>
        <taxon>Alphaproteobacteria</taxon>
        <taxon>Hyphomicrobiales</taxon>
        <taxon>Bartonellaceae</taxon>
        <taxon>Bartonella</taxon>
    </lineage>
</organism>
<dbReference type="RefSeq" id="WP_004861348.1">
    <property type="nucleotide sequence ID" value="NZ_JH725055.1"/>
</dbReference>
<gene>
    <name evidence="1" type="ORF">ME9_01676</name>
</gene>
<reference evidence="1 2" key="1">
    <citation type="submission" date="2012-03" db="EMBL/GenBank/DDBJ databases">
        <title>The Genome Sequence of Bartonella taylorii 8TBB.</title>
        <authorList>
            <consortium name="The Broad Institute Genome Sequencing Platform"/>
            <consortium name="The Broad Institute Genome Sequencing Center for Infectious Disease"/>
            <person name="Feldgarden M."/>
            <person name="Kirby J."/>
            <person name="Kosoy M."/>
            <person name="Birtles R."/>
            <person name="Probert W.S."/>
            <person name="Chiaraviglio L."/>
            <person name="Young S.K."/>
            <person name="Zeng Q."/>
            <person name="Gargeya S."/>
            <person name="Fitzgerald M."/>
            <person name="Haas B."/>
            <person name="Abouelleil A."/>
            <person name="Alvarado L."/>
            <person name="Arachchi H.M."/>
            <person name="Berlin A."/>
            <person name="Chapman S.B."/>
            <person name="Gearin G."/>
            <person name="Goldberg J."/>
            <person name="Griggs A."/>
            <person name="Gujja S."/>
            <person name="Hansen M."/>
            <person name="Heiman D."/>
            <person name="Howarth C."/>
            <person name="Larimer J."/>
            <person name="Lui A."/>
            <person name="MacDonald P.J.P."/>
            <person name="McCowen C."/>
            <person name="Montmayeur A."/>
            <person name="Murphy C."/>
            <person name="Neiman D."/>
            <person name="Pearson M."/>
            <person name="Priest M."/>
            <person name="Roberts A."/>
            <person name="Saif S."/>
            <person name="Shea T."/>
            <person name="Sisk P."/>
            <person name="Stolte C."/>
            <person name="Sykes S."/>
            <person name="Wortman J."/>
            <person name="Nusbaum C."/>
            <person name="Birren B."/>
        </authorList>
    </citation>
    <scope>NUCLEOTIDE SEQUENCE [LARGE SCALE GENOMIC DNA]</scope>
    <source>
        <strain evidence="1 2">8TBB</strain>
    </source>
</reference>
<sequence length="105" mass="12044">MTKRAEIPLPNFENLQPFTKAQKVNEQVLGEIGQKNGFTTRHNVENKTCVGRRRRSLKTARLTLAVEPEVRDSFWVLADKLNEDGGNFLSRLIEVYINSNKIENT</sequence>
<comment type="caution">
    <text evidence="1">The sequence shown here is derived from an EMBL/GenBank/DDBJ whole genome shotgun (WGS) entry which is preliminary data.</text>
</comment>
<dbReference type="AlphaFoldDB" id="A0A9P2RY90"/>
<proteinExistence type="predicted"/>
<dbReference type="OrthoDB" id="7923621at2"/>
<accession>A0A9P2RY90</accession>
<protein>
    <submittedName>
        <fullName evidence="1">Uncharacterized protein</fullName>
    </submittedName>
</protein>
<dbReference type="Proteomes" id="UP000002648">
    <property type="component" value="Unassembled WGS sequence"/>
</dbReference>
<name>A0A9P2RY90_BARTA</name>
<dbReference type="EMBL" id="AIMD01000055">
    <property type="protein sequence ID" value="EJF92274.1"/>
    <property type="molecule type" value="Genomic_DNA"/>
</dbReference>